<evidence type="ECO:0000313" key="1">
    <source>
        <dbReference type="EMBL" id="MBP1907190.1"/>
    </source>
</evidence>
<organism evidence="1 2">
    <name type="scientific">Paenibacillus turicensis</name>
    <dbReference type="NCBI Taxonomy" id="160487"/>
    <lineage>
        <taxon>Bacteria</taxon>
        <taxon>Bacillati</taxon>
        <taxon>Bacillota</taxon>
        <taxon>Bacilli</taxon>
        <taxon>Bacillales</taxon>
        <taxon>Paenibacillaceae</taxon>
        <taxon>Paenibacillus</taxon>
    </lineage>
</organism>
<dbReference type="RefSeq" id="WP_245251616.1">
    <property type="nucleotide sequence ID" value="NZ_JAGGKG010000023.1"/>
</dbReference>
<evidence type="ECO:0000313" key="2">
    <source>
        <dbReference type="Proteomes" id="UP001519272"/>
    </source>
</evidence>
<gene>
    <name evidence="1" type="ORF">J2Z32_003865</name>
</gene>
<proteinExistence type="predicted"/>
<sequence>MESLVSRVHQNLEIEGYEEYYKLEYGTERFLHTPEPGARKAESIESEKSFLRKLWIF</sequence>
<protein>
    <submittedName>
        <fullName evidence="1">Uncharacterized protein</fullName>
    </submittedName>
</protein>
<dbReference type="EMBL" id="JAGGKG010000023">
    <property type="protein sequence ID" value="MBP1907190.1"/>
    <property type="molecule type" value="Genomic_DNA"/>
</dbReference>
<name>A0ABS4FX92_9BACL</name>
<keyword evidence="2" id="KW-1185">Reference proteome</keyword>
<accession>A0ABS4FX92</accession>
<dbReference type="Proteomes" id="UP001519272">
    <property type="component" value="Unassembled WGS sequence"/>
</dbReference>
<reference evidence="1 2" key="1">
    <citation type="submission" date="2021-03" db="EMBL/GenBank/DDBJ databases">
        <title>Genomic Encyclopedia of Type Strains, Phase IV (KMG-IV): sequencing the most valuable type-strain genomes for metagenomic binning, comparative biology and taxonomic classification.</title>
        <authorList>
            <person name="Goeker M."/>
        </authorList>
    </citation>
    <scope>NUCLEOTIDE SEQUENCE [LARGE SCALE GENOMIC DNA]</scope>
    <source>
        <strain evidence="1 2">DSM 14349</strain>
    </source>
</reference>
<comment type="caution">
    <text evidence="1">The sequence shown here is derived from an EMBL/GenBank/DDBJ whole genome shotgun (WGS) entry which is preliminary data.</text>
</comment>